<accession>A0A812IPX4</accession>
<dbReference type="AlphaFoldDB" id="A0A812IPX4"/>
<name>A0A812IPX4_SYMPI</name>
<protein>
    <submittedName>
        <fullName evidence="1">Uncharacterized protein</fullName>
    </submittedName>
</protein>
<evidence type="ECO:0000313" key="2">
    <source>
        <dbReference type="Proteomes" id="UP000649617"/>
    </source>
</evidence>
<comment type="caution">
    <text evidence="1">The sequence shown here is derived from an EMBL/GenBank/DDBJ whole genome shotgun (WGS) entry which is preliminary data.</text>
</comment>
<sequence length="143" mass="16612">ATNDQRNAAKYQDMLDDYWHKRELEQVSIMEARQDLMKQQQFLFRLPSELKTAEMQAKMAGMRLDNAEKSLGYITGHLDELQSAAPLKPTNPYDWLPRVNCYRLGQTPAEASMPEWFLWCPWSVHRGNHERHGDFLCSAQPSG</sequence>
<proteinExistence type="predicted"/>
<evidence type="ECO:0000313" key="1">
    <source>
        <dbReference type="EMBL" id="CAE7154248.1"/>
    </source>
</evidence>
<keyword evidence="2" id="KW-1185">Reference proteome</keyword>
<reference evidence="1" key="1">
    <citation type="submission" date="2021-02" db="EMBL/GenBank/DDBJ databases">
        <authorList>
            <person name="Dougan E. K."/>
            <person name="Rhodes N."/>
            <person name="Thang M."/>
            <person name="Chan C."/>
        </authorList>
    </citation>
    <scope>NUCLEOTIDE SEQUENCE</scope>
</reference>
<dbReference type="OrthoDB" id="423629at2759"/>
<dbReference type="EMBL" id="CAJNIZ010000137">
    <property type="protein sequence ID" value="CAE7154248.1"/>
    <property type="molecule type" value="Genomic_DNA"/>
</dbReference>
<gene>
    <name evidence="1" type="ORF">SPIL2461_LOCUS294</name>
</gene>
<feature type="non-terminal residue" evidence="1">
    <location>
        <position position="143"/>
    </location>
</feature>
<dbReference type="Proteomes" id="UP000649617">
    <property type="component" value="Unassembled WGS sequence"/>
</dbReference>
<organism evidence="1 2">
    <name type="scientific">Symbiodinium pilosum</name>
    <name type="common">Dinoflagellate</name>
    <dbReference type="NCBI Taxonomy" id="2952"/>
    <lineage>
        <taxon>Eukaryota</taxon>
        <taxon>Sar</taxon>
        <taxon>Alveolata</taxon>
        <taxon>Dinophyceae</taxon>
        <taxon>Suessiales</taxon>
        <taxon>Symbiodiniaceae</taxon>
        <taxon>Symbiodinium</taxon>
    </lineage>
</organism>